<gene>
    <name evidence="2" type="ORF">CASFOL_026238</name>
</gene>
<feature type="region of interest" description="Disordered" evidence="1">
    <location>
        <begin position="46"/>
        <end position="149"/>
    </location>
</feature>
<reference evidence="3" key="1">
    <citation type="journal article" date="2024" name="IScience">
        <title>Strigolactones Initiate the Formation of Haustorium-like Structures in Castilleja.</title>
        <authorList>
            <person name="Buerger M."/>
            <person name="Peterson D."/>
            <person name="Chory J."/>
        </authorList>
    </citation>
    <scope>NUCLEOTIDE SEQUENCE [LARGE SCALE GENOMIC DNA]</scope>
</reference>
<organism evidence="2 3">
    <name type="scientific">Castilleja foliolosa</name>
    <dbReference type="NCBI Taxonomy" id="1961234"/>
    <lineage>
        <taxon>Eukaryota</taxon>
        <taxon>Viridiplantae</taxon>
        <taxon>Streptophyta</taxon>
        <taxon>Embryophyta</taxon>
        <taxon>Tracheophyta</taxon>
        <taxon>Spermatophyta</taxon>
        <taxon>Magnoliopsida</taxon>
        <taxon>eudicotyledons</taxon>
        <taxon>Gunneridae</taxon>
        <taxon>Pentapetalae</taxon>
        <taxon>asterids</taxon>
        <taxon>lamiids</taxon>
        <taxon>Lamiales</taxon>
        <taxon>Orobanchaceae</taxon>
        <taxon>Pedicularideae</taxon>
        <taxon>Castillejinae</taxon>
        <taxon>Castilleja</taxon>
    </lineage>
</organism>
<name>A0ABD3CKS3_9LAMI</name>
<evidence type="ECO:0000313" key="3">
    <source>
        <dbReference type="Proteomes" id="UP001632038"/>
    </source>
</evidence>
<dbReference type="Proteomes" id="UP001632038">
    <property type="component" value="Unassembled WGS sequence"/>
</dbReference>
<evidence type="ECO:0000313" key="2">
    <source>
        <dbReference type="EMBL" id="KAL3629926.1"/>
    </source>
</evidence>
<dbReference type="EMBL" id="JAVIJP010000033">
    <property type="protein sequence ID" value="KAL3629926.1"/>
    <property type="molecule type" value="Genomic_DNA"/>
</dbReference>
<keyword evidence="3" id="KW-1185">Reference proteome</keyword>
<feature type="compositionally biased region" description="Polar residues" evidence="1">
    <location>
        <begin position="68"/>
        <end position="80"/>
    </location>
</feature>
<sequence length="149" mass="16710">MARKSGCNFIHVHHFPPFPKIDRIPLRFAQITKLHYFLPNQTTKLSTTQQILMGKKKATRTSDEKLSNAASGNKPQTRQNDGGDVIKVSESQLNPGNTTDAASRQLVLRSASNLNRQNVEVQQDEETETDEEEEDIGSNDEGVRHPTLE</sequence>
<proteinExistence type="predicted"/>
<accession>A0ABD3CKS3</accession>
<protein>
    <submittedName>
        <fullName evidence="2">Uncharacterized protein</fullName>
    </submittedName>
</protein>
<evidence type="ECO:0000256" key="1">
    <source>
        <dbReference type="SAM" id="MobiDB-lite"/>
    </source>
</evidence>
<dbReference type="AlphaFoldDB" id="A0ABD3CKS3"/>
<feature type="compositionally biased region" description="Acidic residues" evidence="1">
    <location>
        <begin position="122"/>
        <end position="138"/>
    </location>
</feature>
<comment type="caution">
    <text evidence="2">The sequence shown here is derived from an EMBL/GenBank/DDBJ whole genome shotgun (WGS) entry which is preliminary data.</text>
</comment>
<feature type="compositionally biased region" description="Polar residues" evidence="1">
    <location>
        <begin position="89"/>
        <end position="102"/>
    </location>
</feature>